<dbReference type="PANTHER" id="PTHR43713:SF3">
    <property type="entry name" value="GLUTAMATE-1-SEMIALDEHYDE 2,1-AMINOMUTASE 1, CHLOROPLASTIC-RELATED"/>
    <property type="match status" value="1"/>
</dbReference>
<evidence type="ECO:0000256" key="7">
    <source>
        <dbReference type="HAMAP-Rule" id="MF_00375"/>
    </source>
</evidence>
<reference evidence="8 9" key="1">
    <citation type="submission" date="2015-11" db="EMBL/GenBank/DDBJ databases">
        <title>Genomic analysis of 38 Legionella species identifies large and diverse effector repertoires.</title>
        <authorList>
            <person name="Burstein D."/>
            <person name="Amaro F."/>
            <person name="Zusman T."/>
            <person name="Lifshitz Z."/>
            <person name="Cohen O."/>
            <person name="Gilbert J.A."/>
            <person name="Pupko T."/>
            <person name="Shuman H.A."/>
            <person name="Segal G."/>
        </authorList>
    </citation>
    <scope>NUCLEOTIDE SEQUENCE [LARGE SCALE GENOMIC DNA]</scope>
    <source>
        <strain evidence="8 9">CDC#1442-AUS-E</strain>
    </source>
</reference>
<comment type="catalytic activity">
    <reaction evidence="7">
        <text>(S)-4-amino-5-oxopentanoate = 5-aminolevulinate</text>
        <dbReference type="Rhea" id="RHEA:14265"/>
        <dbReference type="ChEBI" id="CHEBI:57501"/>
        <dbReference type="ChEBI" id="CHEBI:356416"/>
        <dbReference type="EC" id="5.4.3.8"/>
    </reaction>
</comment>
<evidence type="ECO:0000313" key="9">
    <source>
        <dbReference type="Proteomes" id="UP000054618"/>
    </source>
</evidence>
<dbReference type="RefSeq" id="WP_058508348.1">
    <property type="nucleotide sequence ID" value="NZ_CAAAIK010000009.1"/>
</dbReference>
<comment type="subunit">
    <text evidence="7">Homodimer.</text>
</comment>
<evidence type="ECO:0000256" key="6">
    <source>
        <dbReference type="ARBA" id="ARBA00023244"/>
    </source>
</evidence>
<dbReference type="Proteomes" id="UP000054618">
    <property type="component" value="Unassembled WGS sequence"/>
</dbReference>
<comment type="caution">
    <text evidence="8">The sequence shown here is derived from an EMBL/GenBank/DDBJ whole genome shotgun (WGS) entry which is preliminary data.</text>
</comment>
<feature type="modified residue" description="N6-(pyridoxal phosphate)lysine" evidence="7">
    <location>
        <position position="265"/>
    </location>
</feature>
<dbReference type="Gene3D" id="3.90.1150.10">
    <property type="entry name" value="Aspartate Aminotransferase, domain 1"/>
    <property type="match status" value="1"/>
</dbReference>
<evidence type="ECO:0000256" key="3">
    <source>
        <dbReference type="ARBA" id="ARBA00008981"/>
    </source>
</evidence>
<evidence type="ECO:0000256" key="5">
    <source>
        <dbReference type="ARBA" id="ARBA00023235"/>
    </source>
</evidence>
<dbReference type="PROSITE" id="PS00600">
    <property type="entry name" value="AA_TRANSFER_CLASS_3"/>
    <property type="match status" value="1"/>
</dbReference>
<dbReference type="OrthoDB" id="9801052at2"/>
<accession>A0A0W0XUB6</accession>
<dbReference type="InterPro" id="IPR015422">
    <property type="entry name" value="PyrdxlP-dep_Trfase_small"/>
</dbReference>
<evidence type="ECO:0000256" key="2">
    <source>
        <dbReference type="ARBA" id="ARBA00004819"/>
    </source>
</evidence>
<comment type="cofactor">
    <cofactor evidence="1 7">
        <name>pyridoxal 5'-phosphate</name>
        <dbReference type="ChEBI" id="CHEBI:597326"/>
    </cofactor>
</comment>
<dbReference type="InterPro" id="IPR015421">
    <property type="entry name" value="PyrdxlP-dep_Trfase_major"/>
</dbReference>
<proteinExistence type="inferred from homology"/>
<dbReference type="HAMAP" id="MF_00375">
    <property type="entry name" value="HemL_aminotrans_3"/>
    <property type="match status" value="1"/>
</dbReference>
<dbReference type="GO" id="GO:0030170">
    <property type="term" value="F:pyridoxal phosphate binding"/>
    <property type="evidence" value="ECO:0007669"/>
    <property type="project" value="InterPro"/>
</dbReference>
<dbReference type="UniPathway" id="UPA00251">
    <property type="reaction ID" value="UER00317"/>
</dbReference>
<dbReference type="PANTHER" id="PTHR43713">
    <property type="entry name" value="GLUTAMATE-1-SEMIALDEHYDE 2,1-AMINOMUTASE"/>
    <property type="match status" value="1"/>
</dbReference>
<dbReference type="Pfam" id="PF00202">
    <property type="entry name" value="Aminotran_3"/>
    <property type="match status" value="1"/>
</dbReference>
<organism evidence="8 9">
    <name type="scientific">Legionella quinlivanii</name>
    <dbReference type="NCBI Taxonomy" id="45073"/>
    <lineage>
        <taxon>Bacteria</taxon>
        <taxon>Pseudomonadati</taxon>
        <taxon>Pseudomonadota</taxon>
        <taxon>Gammaproteobacteria</taxon>
        <taxon>Legionellales</taxon>
        <taxon>Legionellaceae</taxon>
        <taxon>Legionella</taxon>
    </lineage>
</organism>
<evidence type="ECO:0000256" key="1">
    <source>
        <dbReference type="ARBA" id="ARBA00001933"/>
    </source>
</evidence>
<dbReference type="NCBIfam" id="TIGR00713">
    <property type="entry name" value="hemL"/>
    <property type="match status" value="1"/>
</dbReference>
<dbReference type="FunFam" id="3.40.640.10:FF:000021">
    <property type="entry name" value="Glutamate-1-semialdehyde 2,1-aminomutase"/>
    <property type="match status" value="1"/>
</dbReference>
<protein>
    <recommendedName>
        <fullName evidence="7">Glutamate-1-semialdehyde 2,1-aminomutase</fullName>
        <shortName evidence="7">GSA</shortName>
        <ecNumber evidence="7">5.4.3.8</ecNumber>
    </recommendedName>
    <alternativeName>
        <fullName evidence="7">Glutamate-1-semialdehyde aminotransferase</fullName>
        <shortName evidence="7">GSA-AT</shortName>
    </alternativeName>
</protein>
<dbReference type="GO" id="GO:0005737">
    <property type="term" value="C:cytoplasm"/>
    <property type="evidence" value="ECO:0007669"/>
    <property type="project" value="UniProtKB-SubCell"/>
</dbReference>
<dbReference type="GO" id="GO:0006782">
    <property type="term" value="P:protoporphyrinogen IX biosynthetic process"/>
    <property type="evidence" value="ECO:0007669"/>
    <property type="project" value="UniProtKB-UniRule"/>
</dbReference>
<gene>
    <name evidence="8" type="primary">hemL_2</name>
    <name evidence="7" type="synonym">hemL</name>
    <name evidence="8" type="ORF">Lqui_2264</name>
</gene>
<keyword evidence="6 7" id="KW-0627">Porphyrin biosynthesis</keyword>
<dbReference type="Gene3D" id="3.40.640.10">
    <property type="entry name" value="Type I PLP-dependent aspartate aminotransferase-like (Major domain)"/>
    <property type="match status" value="1"/>
</dbReference>
<dbReference type="PATRIC" id="fig|45073.5.peg.2392"/>
<comment type="subcellular location">
    <subcellularLocation>
        <location evidence="7">Cytoplasm</location>
    </subcellularLocation>
</comment>
<dbReference type="InterPro" id="IPR015424">
    <property type="entry name" value="PyrdxlP-dep_Trfase"/>
</dbReference>
<dbReference type="InterPro" id="IPR004639">
    <property type="entry name" value="4pyrrol_synth_GluAld_NH2Trfase"/>
</dbReference>
<dbReference type="EMBL" id="LNYS01000018">
    <property type="protein sequence ID" value="KTD48000.1"/>
    <property type="molecule type" value="Genomic_DNA"/>
</dbReference>
<dbReference type="InterPro" id="IPR005814">
    <property type="entry name" value="Aminotrans_3"/>
</dbReference>
<dbReference type="InterPro" id="IPR049704">
    <property type="entry name" value="Aminotrans_3_PPA_site"/>
</dbReference>
<name>A0A0W0XUB6_9GAMM</name>
<dbReference type="NCBIfam" id="NF000818">
    <property type="entry name" value="PRK00062.1"/>
    <property type="match status" value="1"/>
</dbReference>
<dbReference type="EC" id="5.4.3.8" evidence="7"/>
<dbReference type="STRING" id="45073.Lqui_2264"/>
<comment type="pathway">
    <text evidence="2">Porphyrin-containing compound metabolism; protoporphyrin-IX biosynthesis; 5-aminolevulinate from L-glutamyl-tRNA(Glu): step 2/2.</text>
</comment>
<keyword evidence="7" id="KW-0963">Cytoplasm</keyword>
<keyword evidence="5 7" id="KW-0413">Isomerase</keyword>
<keyword evidence="9" id="KW-1185">Reference proteome</keyword>
<dbReference type="GO" id="GO:0042286">
    <property type="term" value="F:glutamate-1-semialdehyde 2,1-aminomutase activity"/>
    <property type="evidence" value="ECO:0007669"/>
    <property type="project" value="UniProtKB-UniRule"/>
</dbReference>
<comment type="similarity">
    <text evidence="3 7">Belongs to the class-III pyridoxal-phosphate-dependent aminotransferase family. HemL subfamily.</text>
</comment>
<sequence>MSQSQQLFNEAQAIIPGGVNSPVRAFRGVGGEPIFFKQGKGAYLIDADNRHYIDYVGSWGPLILGHCHPKVIEAVSFALHNGMSFGAPTELEIRLAEKIIQLMPRIEKIRMVNSGTEATMTAIRLARGFTGKNKIIKFNGCYHGHSDSLLVKAGSGLLTLGIPSTPGIPASITEHTLTVDFNDLASTAQLFEAYADDIAAVILEPVAGNMGFVLPRPEFLEGLRVLCDHYNSLLIFDEVMTGFRVALGGAQAVFSIAPDITTLGKVIGGGMPVGAVGGKASIMSHLAPEGKVYQAGTLSGNPLAMAAGLATLNEIEKPDFFENLGQTTKNLVQALAEVAESLKIPFCSASLGGMFGFCFSEASQVFGYEDIAASDEALFKRFYHGMLNKGIYFAPSLYEAGFVSSAHQKEEIQMTQEAAAEVLEKCFKVGQASA</sequence>
<evidence type="ECO:0000313" key="8">
    <source>
        <dbReference type="EMBL" id="KTD48000.1"/>
    </source>
</evidence>
<dbReference type="GO" id="GO:0008483">
    <property type="term" value="F:transaminase activity"/>
    <property type="evidence" value="ECO:0007669"/>
    <property type="project" value="InterPro"/>
</dbReference>
<evidence type="ECO:0000256" key="4">
    <source>
        <dbReference type="ARBA" id="ARBA00022898"/>
    </source>
</evidence>
<dbReference type="SUPFAM" id="SSF53383">
    <property type="entry name" value="PLP-dependent transferases"/>
    <property type="match status" value="1"/>
</dbReference>
<keyword evidence="4 7" id="KW-0663">Pyridoxal phosphate</keyword>
<dbReference type="CDD" id="cd00610">
    <property type="entry name" value="OAT_like"/>
    <property type="match status" value="1"/>
</dbReference>
<dbReference type="AlphaFoldDB" id="A0A0W0XUB6"/>